<protein>
    <submittedName>
        <fullName evidence="1">Uncharacterized protein</fullName>
    </submittedName>
</protein>
<dbReference type="Proteomes" id="UP000002487">
    <property type="component" value="Chromosome"/>
</dbReference>
<organism evidence="1 2">
    <name type="scientific">Methanosarcina acetivorans (strain ATCC 35395 / DSM 2834 / JCM 12185 / C2A)</name>
    <dbReference type="NCBI Taxonomy" id="188937"/>
    <lineage>
        <taxon>Archaea</taxon>
        <taxon>Methanobacteriati</taxon>
        <taxon>Methanobacteriota</taxon>
        <taxon>Stenosarchaea group</taxon>
        <taxon>Methanomicrobia</taxon>
        <taxon>Methanosarcinales</taxon>
        <taxon>Methanosarcinaceae</taxon>
        <taxon>Methanosarcina</taxon>
    </lineage>
</organism>
<dbReference type="KEGG" id="mac:MA_3215"/>
<reference evidence="1 2" key="1">
    <citation type="journal article" date="2002" name="Genome Res.">
        <title>The genome of Methanosarcina acetivorans reveals extensive metabolic and physiological diversity.</title>
        <authorList>
            <person name="Galagan J.E."/>
            <person name="Nusbaum C."/>
            <person name="Roy A."/>
            <person name="Endrizzi M.G."/>
            <person name="Macdonald P."/>
            <person name="FitzHugh W."/>
            <person name="Calvo S."/>
            <person name="Engels R."/>
            <person name="Smirnov S."/>
            <person name="Atnoor D."/>
            <person name="Brown A."/>
            <person name="Allen N."/>
            <person name="Naylor J."/>
            <person name="Stange-Thomann N."/>
            <person name="DeArellano K."/>
            <person name="Johnson R."/>
            <person name="Linton L."/>
            <person name="McEwan P."/>
            <person name="McKernan K."/>
            <person name="Talamas J."/>
            <person name="Tirrell A."/>
            <person name="Ye W."/>
            <person name="Zimmer A."/>
            <person name="Barber R.D."/>
            <person name="Cann I."/>
            <person name="Graham D.E."/>
            <person name="Grahame D.A."/>
            <person name="Guss A."/>
            <person name="Hedderich R."/>
            <person name="Ingram-Smith C."/>
            <person name="Kuettner C.H."/>
            <person name="Krzycki J.A."/>
            <person name="Leigh J.A."/>
            <person name="Li W."/>
            <person name="Liu J."/>
            <person name="Mukhopadhyay B."/>
            <person name="Reeve J.N."/>
            <person name="Smith K."/>
            <person name="Springer T.A."/>
            <person name="Umayam L.A."/>
            <person name="White O."/>
            <person name="White R.H."/>
            <person name="de Macario E.C."/>
            <person name="Ferry J.G."/>
            <person name="Jarrell K.F."/>
            <person name="Jing H."/>
            <person name="Macario A.J.L."/>
            <person name="Paulsen I."/>
            <person name="Pritchett M."/>
            <person name="Sowers K.R."/>
            <person name="Swanson R.V."/>
            <person name="Zinder S.H."/>
            <person name="Lander E."/>
            <person name="Metcalf W.W."/>
            <person name="Birren B."/>
        </authorList>
    </citation>
    <scope>NUCLEOTIDE SEQUENCE [LARGE SCALE GENOMIC DNA]</scope>
    <source>
        <strain evidence="2">ATCC 35395 / DSM 2834 / JCM 12185 / C2A</strain>
    </source>
</reference>
<dbReference type="HOGENOM" id="CLU_1830583_0_0_2"/>
<accession>Q8TL27</accession>
<gene>
    <name evidence="1" type="ordered locus">MA_3215</name>
</gene>
<evidence type="ECO:0000313" key="2">
    <source>
        <dbReference type="Proteomes" id="UP000002487"/>
    </source>
</evidence>
<name>Q8TL27_METAC</name>
<dbReference type="InParanoid" id="Q8TL27"/>
<proteinExistence type="predicted"/>
<dbReference type="EMBL" id="AE010299">
    <property type="protein sequence ID" value="AAM06586.1"/>
    <property type="molecule type" value="Genomic_DNA"/>
</dbReference>
<sequence length="140" mass="16426">MCSKIPRRRFLSTVFFAGVREYYIPPRYLTSECRSGRCWQLPHLQNLRINLKDFQDSRWPGIAFKRYTHSPGALHLPVSVNSARGISRANFPIDEHSIWPELNPPPTASSRKLVLNWPVYSYSIRIFLKGVYPYPEDLFR</sequence>
<keyword evidence="2" id="KW-1185">Reference proteome</keyword>
<evidence type="ECO:0000313" key="1">
    <source>
        <dbReference type="EMBL" id="AAM06586.1"/>
    </source>
</evidence>
<dbReference type="EnsemblBacteria" id="AAM06586">
    <property type="protein sequence ID" value="AAM06586"/>
    <property type="gene ID" value="MA_3215"/>
</dbReference>
<dbReference type="AlphaFoldDB" id="Q8TL27"/>